<feature type="signal peptide" evidence="1">
    <location>
        <begin position="1"/>
        <end position="17"/>
    </location>
</feature>
<comment type="caution">
    <text evidence="2">The sequence shown here is derived from an EMBL/GenBank/DDBJ whole genome shotgun (WGS) entry which is preliminary data.</text>
</comment>
<protein>
    <submittedName>
        <fullName evidence="2">Uncharacterized protein</fullName>
    </submittedName>
</protein>
<dbReference type="Proteomes" id="UP000195521">
    <property type="component" value="Unassembled WGS sequence"/>
</dbReference>
<dbReference type="RefSeq" id="XP_028542855.1">
    <property type="nucleotide sequence ID" value="XM_028687054.1"/>
</dbReference>
<proteinExistence type="predicted"/>
<dbReference type="EMBL" id="BDQF01000008">
    <property type="protein sequence ID" value="GAW80266.1"/>
    <property type="molecule type" value="Genomic_DNA"/>
</dbReference>
<organism evidence="2 3">
    <name type="scientific">Plasmodium gonderi</name>
    <dbReference type="NCBI Taxonomy" id="77519"/>
    <lineage>
        <taxon>Eukaryota</taxon>
        <taxon>Sar</taxon>
        <taxon>Alveolata</taxon>
        <taxon>Apicomplexa</taxon>
        <taxon>Aconoidasida</taxon>
        <taxon>Haemosporida</taxon>
        <taxon>Plasmodiidae</taxon>
        <taxon>Plasmodium</taxon>
        <taxon>Plasmodium (Plasmodium)</taxon>
    </lineage>
</organism>
<sequence length="186" mass="21830">MIFLLVIFLIILSLSFNEQFHLRAKRIQRPINVYYKDYSEKLSKEQKDKLMKILLYGKNTEPEDDTANSIDINKMYAKEKELESLLKGQEELSRQIRKELHGYTRGNKQMSIKYNHGINTTNGDDSTDVKKGEDHFDVDTEIDVSTDSMREPIVLIKIPAVNIYNQMEMLHDIGDLMDLKNEDMFY</sequence>
<dbReference type="OMA" id="QMEMLHD"/>
<dbReference type="OrthoDB" id="382153at2759"/>
<name>A0A1Y1JCR1_PLAGO</name>
<evidence type="ECO:0000313" key="3">
    <source>
        <dbReference type="Proteomes" id="UP000195521"/>
    </source>
</evidence>
<reference evidence="3" key="1">
    <citation type="submission" date="2017-04" db="EMBL/GenBank/DDBJ databases">
        <title>Plasmodium gonderi genome.</title>
        <authorList>
            <person name="Arisue N."/>
            <person name="Honma H."/>
            <person name="Kawai S."/>
            <person name="Tougan T."/>
            <person name="Tanabe K."/>
            <person name="Horii T."/>
        </authorList>
    </citation>
    <scope>NUCLEOTIDE SEQUENCE [LARGE SCALE GENOMIC DNA]</scope>
    <source>
        <strain evidence="3">ATCC 30045</strain>
    </source>
</reference>
<dbReference type="AlphaFoldDB" id="A0A1Y1JCR1"/>
<feature type="chain" id="PRO_5012575788" evidence="1">
    <location>
        <begin position="18"/>
        <end position="186"/>
    </location>
</feature>
<keyword evidence="1" id="KW-0732">Signal</keyword>
<dbReference type="GeneID" id="39746979"/>
<evidence type="ECO:0000313" key="2">
    <source>
        <dbReference type="EMBL" id="GAW80266.1"/>
    </source>
</evidence>
<accession>A0A1Y1JCR1</accession>
<evidence type="ECO:0000256" key="1">
    <source>
        <dbReference type="SAM" id="SignalP"/>
    </source>
</evidence>
<keyword evidence="3" id="KW-1185">Reference proteome</keyword>
<gene>
    <name evidence="2" type="ORF">PGO_071810</name>
</gene>